<dbReference type="EMBL" id="BSYO01000014">
    <property type="protein sequence ID" value="GMH14856.1"/>
    <property type="molecule type" value="Genomic_DNA"/>
</dbReference>
<keyword evidence="1" id="KW-0812">Transmembrane</keyword>
<feature type="transmembrane region" description="Helical" evidence="1">
    <location>
        <begin position="20"/>
        <end position="37"/>
    </location>
</feature>
<evidence type="ECO:0000256" key="1">
    <source>
        <dbReference type="SAM" id="Phobius"/>
    </source>
</evidence>
<evidence type="ECO:0008006" key="4">
    <source>
        <dbReference type="Google" id="ProtNLM"/>
    </source>
</evidence>
<organism evidence="2 3">
    <name type="scientific">Nepenthes gracilis</name>
    <name type="common">Slender pitcher plant</name>
    <dbReference type="NCBI Taxonomy" id="150966"/>
    <lineage>
        <taxon>Eukaryota</taxon>
        <taxon>Viridiplantae</taxon>
        <taxon>Streptophyta</taxon>
        <taxon>Embryophyta</taxon>
        <taxon>Tracheophyta</taxon>
        <taxon>Spermatophyta</taxon>
        <taxon>Magnoliopsida</taxon>
        <taxon>eudicotyledons</taxon>
        <taxon>Gunneridae</taxon>
        <taxon>Pentapetalae</taxon>
        <taxon>Caryophyllales</taxon>
        <taxon>Nepenthaceae</taxon>
        <taxon>Nepenthes</taxon>
    </lineage>
</organism>
<reference evidence="2" key="1">
    <citation type="submission" date="2023-05" db="EMBL/GenBank/DDBJ databases">
        <title>Nepenthes gracilis genome sequencing.</title>
        <authorList>
            <person name="Fukushima K."/>
        </authorList>
    </citation>
    <scope>NUCLEOTIDE SEQUENCE</scope>
    <source>
        <strain evidence="2">SING2019-196</strain>
    </source>
</reference>
<dbReference type="InterPro" id="IPR019141">
    <property type="entry name" value="DUF2045"/>
</dbReference>
<evidence type="ECO:0000313" key="2">
    <source>
        <dbReference type="EMBL" id="GMH14856.1"/>
    </source>
</evidence>
<gene>
    <name evidence="2" type="ORF">Nepgr_016697</name>
</gene>
<comment type="caution">
    <text evidence="2">The sequence shown here is derived from an EMBL/GenBank/DDBJ whole genome shotgun (WGS) entry which is preliminary data.</text>
</comment>
<name>A0AAD3SR14_NEPGR</name>
<dbReference type="PANTHER" id="PTHR21477">
    <property type="entry name" value="ZGC:172139"/>
    <property type="match status" value="1"/>
</dbReference>
<proteinExistence type="predicted"/>
<evidence type="ECO:0000313" key="3">
    <source>
        <dbReference type="Proteomes" id="UP001279734"/>
    </source>
</evidence>
<keyword evidence="1" id="KW-1133">Transmembrane helix</keyword>
<dbReference type="PANTHER" id="PTHR21477:SF12">
    <property type="entry name" value="PROTEIN PHLOEM PROTEIN 2-LIKE A10"/>
    <property type="match status" value="1"/>
</dbReference>
<protein>
    <recommendedName>
        <fullName evidence="4">Protein PHLOEM PROTEIN 2-LIKE A10</fullName>
    </recommendedName>
</protein>
<dbReference type="AlphaFoldDB" id="A0AAD3SR14"/>
<accession>A0AAD3SR14</accession>
<keyword evidence="1" id="KW-0472">Membrane</keyword>
<sequence length="435" mass="48143">MDSQLMNKGLVFAQKRKKWIFLFAAFGFTGYGVYKVYHMPPVAKERKRFLRLLSAIVSFVDAVSNSAEAAGIVAMDLKEFLQSDSDEIPNSLKQISKITKSEEFLESISRLTQSITAGVWRAYRLEARDVDGMKGNNSGFYDKFVDKLFSTSGSGFASAVVGSFARNLVMAFFADEKFNLNTSNLSSSSMNVKSSCSEEPSIPRWVNVMCNDNCRELIGDCIQLFVSTAVAVFLDKTAHINTYDELFAGLTNPNHEKQVRDMLVFVLNGAVETLVKNSHQVLTSSDSSLSSRLLTGTKSHTNLNPITNHMNTAKGRNLITAKENGYDGRELLANDRQVVGWVSMMLGTLSVPSNRRFVLDVTGRVTFETVRSFLEFLLEKVLDSVRRSFDLVNEVVIDKGVEVVRYVSAKSSVIAAVCLSLCLGVLDGAWLLMPA</sequence>
<keyword evidence="3" id="KW-1185">Reference proteome</keyword>
<dbReference type="Proteomes" id="UP001279734">
    <property type="component" value="Unassembled WGS sequence"/>
</dbReference>